<dbReference type="Pfam" id="PF01014">
    <property type="entry name" value="Uricase"/>
    <property type="match status" value="2"/>
</dbReference>
<evidence type="ECO:0000256" key="3">
    <source>
        <dbReference type="ARBA" id="ARBA00022631"/>
    </source>
</evidence>
<evidence type="ECO:0000256" key="4">
    <source>
        <dbReference type="ARBA" id="ARBA00023002"/>
    </source>
</evidence>
<dbReference type="Gene3D" id="3.10.270.10">
    <property type="entry name" value="Urate Oxidase"/>
    <property type="match status" value="1"/>
</dbReference>
<keyword evidence="4 5" id="KW-0560">Oxidoreductase</keyword>
<dbReference type="InterPro" id="IPR002042">
    <property type="entry name" value="Uricase"/>
</dbReference>
<comment type="function">
    <text evidence="5 6">Catalyzes the oxidation of uric acid to 5-hydroxyisourate, which is further processed to form (S)-allantoin.</text>
</comment>
<evidence type="ECO:0000313" key="8">
    <source>
        <dbReference type="Proteomes" id="UP001172708"/>
    </source>
</evidence>
<dbReference type="EMBL" id="JAUHQA010000001">
    <property type="protein sequence ID" value="MDN4481193.1"/>
    <property type="molecule type" value="Genomic_DNA"/>
</dbReference>
<name>A0ABT8GIE9_9MICO</name>
<comment type="similarity">
    <text evidence="2 5 6">Belongs to the uricase family.</text>
</comment>
<dbReference type="PANTHER" id="PTHR42874">
    <property type="entry name" value="URICASE"/>
    <property type="match status" value="1"/>
</dbReference>
<reference evidence="7" key="1">
    <citation type="submission" date="2023-06" db="EMBL/GenBank/DDBJ databases">
        <title>Egi l300058.</title>
        <authorList>
            <person name="Gao L."/>
            <person name="Fang B.-Z."/>
            <person name="Li W.-J."/>
        </authorList>
    </citation>
    <scope>NUCLEOTIDE SEQUENCE</scope>
    <source>
        <strain evidence="7">EGI L300058</strain>
    </source>
</reference>
<comment type="pathway">
    <text evidence="1 5">Purine metabolism; urate degradation; (S)-allantoin from urate: step 1/3.</text>
</comment>
<dbReference type="SUPFAM" id="SSF55620">
    <property type="entry name" value="Tetrahydrobiopterin biosynthesis enzymes-like"/>
    <property type="match status" value="2"/>
</dbReference>
<comment type="caution">
    <text evidence="7">The sequence shown here is derived from an EMBL/GenBank/DDBJ whole genome shotgun (WGS) entry which is preliminary data.</text>
</comment>
<proteinExistence type="inferred from homology"/>
<dbReference type="Proteomes" id="UP001172708">
    <property type="component" value="Unassembled WGS sequence"/>
</dbReference>
<evidence type="ECO:0000313" key="7">
    <source>
        <dbReference type="EMBL" id="MDN4481193.1"/>
    </source>
</evidence>
<dbReference type="PANTHER" id="PTHR42874:SF1">
    <property type="entry name" value="URICASE"/>
    <property type="match status" value="1"/>
</dbReference>
<sequence>MTMAIILGDHQYGKAENRIVRIVRDTARHTIADVNVSTCLRGDFDAAHLTGDQGAVLPTDTQKQTAYAYAKTIGLESIEAYALALATHFVDDVEPVREARVEVERYDWTRVDADGTGAGHDHTWVRSGQEVRTASVTVSGTADARRTWVTGGLKDLVILKSTGSEFHGFLEDEFTVLEPTHDRVMATALNAKWRFDGTEVDWNATYAAIKHALTSTFATQHSLALQQTLYAMGTAVLESVPAVVEVRLSAPNKHHFEYDLGRFGIENHGEVFHADDRPYGLIQASAIRDDAPDAGPAWTPYTGLV</sequence>
<dbReference type="PRINTS" id="PR00093">
    <property type="entry name" value="URICASE"/>
</dbReference>
<accession>A0ABT8GIE9</accession>
<comment type="catalytic activity">
    <reaction evidence="5 6">
        <text>urate + O2 + H2O = 5-hydroxyisourate + H2O2</text>
        <dbReference type="Rhea" id="RHEA:21368"/>
        <dbReference type="ChEBI" id="CHEBI:15377"/>
        <dbReference type="ChEBI" id="CHEBI:15379"/>
        <dbReference type="ChEBI" id="CHEBI:16240"/>
        <dbReference type="ChEBI" id="CHEBI:17775"/>
        <dbReference type="ChEBI" id="CHEBI:18072"/>
        <dbReference type="EC" id="1.7.3.3"/>
    </reaction>
</comment>
<dbReference type="EC" id="1.7.3.3" evidence="5 6"/>
<dbReference type="NCBIfam" id="TIGR03383">
    <property type="entry name" value="urate_oxi"/>
    <property type="match status" value="1"/>
</dbReference>
<keyword evidence="8" id="KW-1185">Reference proteome</keyword>
<evidence type="ECO:0000256" key="6">
    <source>
        <dbReference type="RuleBase" id="RU004455"/>
    </source>
</evidence>
<evidence type="ECO:0000256" key="1">
    <source>
        <dbReference type="ARBA" id="ARBA00004831"/>
    </source>
</evidence>
<dbReference type="PIRSF" id="PIRSF000241">
    <property type="entry name" value="Urate_oxidase"/>
    <property type="match status" value="1"/>
</dbReference>
<keyword evidence="3 5" id="KW-0659">Purine metabolism</keyword>
<protein>
    <recommendedName>
        <fullName evidence="5 6">Uricase</fullName>
        <ecNumber evidence="5 6">1.7.3.3</ecNumber>
    </recommendedName>
    <alternativeName>
        <fullName evidence="5">Urate oxidase</fullName>
    </alternativeName>
</protein>
<gene>
    <name evidence="7" type="primary">pucL</name>
    <name evidence="7" type="ORF">QQX02_09685</name>
</gene>
<organism evidence="7 8">
    <name type="scientific">Demequina muriae</name>
    <dbReference type="NCBI Taxonomy" id="3051664"/>
    <lineage>
        <taxon>Bacteria</taxon>
        <taxon>Bacillati</taxon>
        <taxon>Actinomycetota</taxon>
        <taxon>Actinomycetes</taxon>
        <taxon>Micrococcales</taxon>
        <taxon>Demequinaceae</taxon>
        <taxon>Demequina</taxon>
    </lineage>
</organism>
<evidence type="ECO:0000256" key="5">
    <source>
        <dbReference type="PIRNR" id="PIRNR000241"/>
    </source>
</evidence>
<evidence type="ECO:0000256" key="2">
    <source>
        <dbReference type="ARBA" id="ARBA00009760"/>
    </source>
</evidence>